<organism evidence="2 3">
    <name type="scientific">Diploptera punctata</name>
    <name type="common">Pacific beetle cockroach</name>
    <dbReference type="NCBI Taxonomy" id="6984"/>
    <lineage>
        <taxon>Eukaryota</taxon>
        <taxon>Metazoa</taxon>
        <taxon>Ecdysozoa</taxon>
        <taxon>Arthropoda</taxon>
        <taxon>Hexapoda</taxon>
        <taxon>Insecta</taxon>
        <taxon>Pterygota</taxon>
        <taxon>Neoptera</taxon>
        <taxon>Polyneoptera</taxon>
        <taxon>Dictyoptera</taxon>
        <taxon>Blattodea</taxon>
        <taxon>Blaberoidea</taxon>
        <taxon>Blaberidae</taxon>
        <taxon>Diplopterinae</taxon>
        <taxon>Diploptera</taxon>
    </lineage>
</organism>
<feature type="transmembrane region" description="Helical" evidence="1">
    <location>
        <begin position="235"/>
        <end position="261"/>
    </location>
</feature>
<keyword evidence="3" id="KW-1185">Reference proteome</keyword>
<evidence type="ECO:0000313" key="3">
    <source>
        <dbReference type="Proteomes" id="UP001233999"/>
    </source>
</evidence>
<keyword evidence="1" id="KW-1133">Transmembrane helix</keyword>
<keyword evidence="1" id="KW-0812">Transmembrane</keyword>
<dbReference type="EMBL" id="JASPKZ010002677">
    <property type="protein sequence ID" value="KAJ9595255.1"/>
    <property type="molecule type" value="Genomic_DNA"/>
</dbReference>
<proteinExistence type="predicted"/>
<gene>
    <name evidence="2" type="ORF">L9F63_013443</name>
</gene>
<evidence type="ECO:0000256" key="1">
    <source>
        <dbReference type="SAM" id="Phobius"/>
    </source>
</evidence>
<comment type="caution">
    <text evidence="2">The sequence shown here is derived from an EMBL/GenBank/DDBJ whole genome shotgun (WGS) entry which is preliminary data.</text>
</comment>
<dbReference type="AlphaFoldDB" id="A0AAD8ELM9"/>
<evidence type="ECO:0000313" key="2">
    <source>
        <dbReference type="EMBL" id="KAJ9595255.1"/>
    </source>
</evidence>
<sequence length="312" mass="34860">MKIRVGNVGTLEKGEKKNLTYILPNMYLHDRQGVCVVAIWYRCLSSTNLMQKKKWTIRFNTKISTTIVPAVLKDYYRLAEAHACSSVDMDTLNSCKPVNCEMKYSGTRNYYNKIRQTCEKIPFCIANDSKLFPDVAYNPNSNNCKKLGVTLTKEELDGLGDPQGVENQESVPLSHIPNKPVQCHHGYVDGSGSCVCEKGWASVPDQSSRCISLYHKCNVQVSNDWSSGRSTQDYFLIYATCAGALLALLIALLSICCHIYLQRSDDEIIEDSECECEEESDEECGCESWHSEEEDCGCGRDRLTGSICGCGT</sequence>
<reference evidence="2" key="1">
    <citation type="journal article" date="2023" name="IScience">
        <title>Live-bearing cockroach genome reveals convergent evolutionary mechanisms linked to viviparity in insects and beyond.</title>
        <authorList>
            <person name="Fouks B."/>
            <person name="Harrison M.C."/>
            <person name="Mikhailova A.A."/>
            <person name="Marchal E."/>
            <person name="English S."/>
            <person name="Carruthers M."/>
            <person name="Jennings E.C."/>
            <person name="Chiamaka E.L."/>
            <person name="Frigard R.A."/>
            <person name="Pippel M."/>
            <person name="Attardo G.M."/>
            <person name="Benoit J.B."/>
            <person name="Bornberg-Bauer E."/>
            <person name="Tobe S.S."/>
        </authorList>
    </citation>
    <scope>NUCLEOTIDE SEQUENCE</scope>
    <source>
        <strain evidence="2">Stay&amp;Tobe</strain>
    </source>
</reference>
<protein>
    <submittedName>
        <fullName evidence="2">Uncharacterized protein</fullName>
    </submittedName>
</protein>
<dbReference type="Proteomes" id="UP001233999">
    <property type="component" value="Unassembled WGS sequence"/>
</dbReference>
<reference evidence="2" key="2">
    <citation type="submission" date="2023-05" db="EMBL/GenBank/DDBJ databases">
        <authorList>
            <person name="Fouks B."/>
        </authorList>
    </citation>
    <scope>NUCLEOTIDE SEQUENCE</scope>
    <source>
        <strain evidence="2">Stay&amp;Tobe</strain>
        <tissue evidence="2">Testes</tissue>
    </source>
</reference>
<accession>A0AAD8ELM9</accession>
<keyword evidence="1" id="KW-0472">Membrane</keyword>
<name>A0AAD8ELM9_DIPPU</name>